<comment type="catalytic activity">
    <reaction evidence="1">
        <text>ATP + protein L-histidine = ADP + protein N-phospho-L-histidine.</text>
        <dbReference type="EC" id="2.7.13.3"/>
    </reaction>
</comment>
<dbReference type="CDD" id="cd00130">
    <property type="entry name" value="PAS"/>
    <property type="match status" value="1"/>
</dbReference>
<dbReference type="SMART" id="SM00091">
    <property type="entry name" value="PAS"/>
    <property type="match status" value="1"/>
</dbReference>
<dbReference type="Gene3D" id="3.30.450.20">
    <property type="entry name" value="PAS domain"/>
    <property type="match status" value="1"/>
</dbReference>
<reference evidence="13" key="1">
    <citation type="journal article" date="2014" name="Int. J. Syst. Evol. Microbiol.">
        <title>Complete genome sequence of Corynebacterium casei LMG S-19264T (=DSM 44701T), isolated from a smear-ripened cheese.</title>
        <authorList>
            <consortium name="US DOE Joint Genome Institute (JGI-PGF)"/>
            <person name="Walter F."/>
            <person name="Albersmeier A."/>
            <person name="Kalinowski J."/>
            <person name="Ruckert C."/>
        </authorList>
    </citation>
    <scope>NUCLEOTIDE SEQUENCE</scope>
    <source>
        <strain evidence="13">CGMCC 1.12754</strain>
    </source>
</reference>
<keyword evidence="7" id="KW-0067">ATP-binding</keyword>
<dbReference type="RefSeq" id="WP_188455609.1">
    <property type="nucleotide sequence ID" value="NZ_BMFR01000009.1"/>
</dbReference>
<dbReference type="Gene3D" id="1.10.287.130">
    <property type="match status" value="1"/>
</dbReference>
<dbReference type="InterPro" id="IPR035965">
    <property type="entry name" value="PAS-like_dom_sf"/>
</dbReference>
<keyword evidence="3" id="KW-0597">Phosphoprotein</keyword>
<keyword evidence="9" id="KW-0902">Two-component regulatory system</keyword>
<evidence type="ECO:0000313" key="14">
    <source>
        <dbReference type="Proteomes" id="UP000622860"/>
    </source>
</evidence>
<feature type="domain" description="Histidine kinase" evidence="10">
    <location>
        <begin position="168"/>
        <end position="371"/>
    </location>
</feature>
<dbReference type="Pfam" id="PF08447">
    <property type="entry name" value="PAS_3"/>
    <property type="match status" value="1"/>
</dbReference>
<keyword evidence="8" id="KW-0749">Sporulation</keyword>
<gene>
    <name evidence="13" type="ORF">GCM10011398_23860</name>
</gene>
<keyword evidence="5" id="KW-0547">Nucleotide-binding</keyword>
<dbReference type="CDD" id="cd00082">
    <property type="entry name" value="HisKA"/>
    <property type="match status" value="1"/>
</dbReference>
<keyword evidence="6" id="KW-0418">Kinase</keyword>
<dbReference type="SMART" id="SM00388">
    <property type="entry name" value="HisKA"/>
    <property type="match status" value="1"/>
</dbReference>
<organism evidence="13 14">
    <name type="scientific">Virgibacillus oceani</name>
    <dbReference type="NCBI Taxonomy" id="1479511"/>
    <lineage>
        <taxon>Bacteria</taxon>
        <taxon>Bacillati</taxon>
        <taxon>Bacillota</taxon>
        <taxon>Bacilli</taxon>
        <taxon>Bacillales</taxon>
        <taxon>Bacillaceae</taxon>
        <taxon>Virgibacillus</taxon>
    </lineage>
</organism>
<dbReference type="InterPro" id="IPR003594">
    <property type="entry name" value="HATPase_dom"/>
</dbReference>
<dbReference type="PANTHER" id="PTHR43065:SF10">
    <property type="entry name" value="PEROXIDE STRESS-ACTIVATED HISTIDINE KINASE MAK3"/>
    <property type="match status" value="1"/>
</dbReference>
<evidence type="ECO:0000259" key="12">
    <source>
        <dbReference type="PROSITE" id="PS50113"/>
    </source>
</evidence>
<dbReference type="FunFam" id="1.10.287.130:FF:000040">
    <property type="entry name" value="PAS domain-containing sensor histidine kinase"/>
    <property type="match status" value="1"/>
</dbReference>
<evidence type="ECO:0000256" key="3">
    <source>
        <dbReference type="ARBA" id="ARBA00022553"/>
    </source>
</evidence>
<dbReference type="GO" id="GO:0000155">
    <property type="term" value="F:phosphorelay sensor kinase activity"/>
    <property type="evidence" value="ECO:0007669"/>
    <property type="project" value="InterPro"/>
</dbReference>
<proteinExistence type="predicted"/>
<dbReference type="EMBL" id="BMFR01000009">
    <property type="protein sequence ID" value="GGG77881.1"/>
    <property type="molecule type" value="Genomic_DNA"/>
</dbReference>
<evidence type="ECO:0000256" key="2">
    <source>
        <dbReference type="ARBA" id="ARBA00012438"/>
    </source>
</evidence>
<evidence type="ECO:0000256" key="7">
    <source>
        <dbReference type="ARBA" id="ARBA00022840"/>
    </source>
</evidence>
<name>A0A917M5A3_9BACI</name>
<dbReference type="GO" id="GO:0030435">
    <property type="term" value="P:sporulation resulting in formation of a cellular spore"/>
    <property type="evidence" value="ECO:0007669"/>
    <property type="project" value="UniProtKB-KW"/>
</dbReference>
<evidence type="ECO:0000259" key="10">
    <source>
        <dbReference type="PROSITE" id="PS50109"/>
    </source>
</evidence>
<dbReference type="EC" id="2.7.13.3" evidence="2"/>
<keyword evidence="4" id="KW-0808">Transferase</keyword>
<dbReference type="PROSITE" id="PS50113">
    <property type="entry name" value="PAC"/>
    <property type="match status" value="1"/>
</dbReference>
<evidence type="ECO:0000256" key="8">
    <source>
        <dbReference type="ARBA" id="ARBA00022969"/>
    </source>
</evidence>
<dbReference type="Pfam" id="PF02518">
    <property type="entry name" value="HATPase_c"/>
    <property type="match status" value="1"/>
</dbReference>
<evidence type="ECO:0000259" key="11">
    <source>
        <dbReference type="PROSITE" id="PS50112"/>
    </source>
</evidence>
<dbReference type="GO" id="GO:0005524">
    <property type="term" value="F:ATP binding"/>
    <property type="evidence" value="ECO:0007669"/>
    <property type="project" value="UniProtKB-KW"/>
</dbReference>
<dbReference type="Pfam" id="PF00512">
    <property type="entry name" value="HisKA"/>
    <property type="match status" value="1"/>
</dbReference>
<feature type="domain" description="PAC" evidence="12">
    <location>
        <begin position="103"/>
        <end position="155"/>
    </location>
</feature>
<dbReference type="PROSITE" id="PS50112">
    <property type="entry name" value="PAS"/>
    <property type="match status" value="1"/>
</dbReference>
<dbReference type="InterPro" id="IPR000014">
    <property type="entry name" value="PAS"/>
</dbReference>
<sequence>MKRELNEIDSKKVGTKDKKITEQFFENVTGLPKFMLDWIEKNSNDLITVWDENGKVCFISKSIERLFGYSTTDLRGSLWYEKISPDDVSYIKSHFDNHTSIGQTFNINIRNKSGKYIWTECIIAKIKDENSDDSYFISTIKDISDKKEAEEMMIRSEKMSIAGQLAAGIAHEIRNPLTSIKGFLQLLQAGVNRKEEYYKIMIDEIEKMETITSELLFVSKPMTDNKRVERVDDMIHDVIALLNPQARLKNIDIEWKQKVYPSIYCDRSQIKQVFINLLKNATEAMDEGGKIELKVHQNAAQVIIDFIDEGPGIPEEIIHKLGEPFFTTKQNGTGLGLMITNQILEKHEAKLEIIKNEIKGSTFRIRVKEHTE</sequence>
<dbReference type="InterPro" id="IPR013655">
    <property type="entry name" value="PAS_fold_3"/>
</dbReference>
<dbReference type="Gene3D" id="3.30.565.10">
    <property type="entry name" value="Histidine kinase-like ATPase, C-terminal domain"/>
    <property type="match status" value="1"/>
</dbReference>
<dbReference type="InterPro" id="IPR036890">
    <property type="entry name" value="HATPase_C_sf"/>
</dbReference>
<dbReference type="NCBIfam" id="TIGR00229">
    <property type="entry name" value="sensory_box"/>
    <property type="match status" value="1"/>
</dbReference>
<evidence type="ECO:0000256" key="5">
    <source>
        <dbReference type="ARBA" id="ARBA00022741"/>
    </source>
</evidence>
<dbReference type="AlphaFoldDB" id="A0A917M5A3"/>
<evidence type="ECO:0000313" key="13">
    <source>
        <dbReference type="EMBL" id="GGG77881.1"/>
    </source>
</evidence>
<dbReference type="Proteomes" id="UP000622860">
    <property type="component" value="Unassembled WGS sequence"/>
</dbReference>
<keyword evidence="14" id="KW-1185">Reference proteome</keyword>
<dbReference type="PANTHER" id="PTHR43065">
    <property type="entry name" value="SENSOR HISTIDINE KINASE"/>
    <property type="match status" value="1"/>
</dbReference>
<dbReference type="PRINTS" id="PR00344">
    <property type="entry name" value="BCTRLSENSOR"/>
</dbReference>
<dbReference type="SUPFAM" id="SSF47384">
    <property type="entry name" value="Homodimeric domain of signal transducing histidine kinase"/>
    <property type="match status" value="1"/>
</dbReference>
<evidence type="ECO:0000256" key="6">
    <source>
        <dbReference type="ARBA" id="ARBA00022777"/>
    </source>
</evidence>
<dbReference type="PROSITE" id="PS50109">
    <property type="entry name" value="HIS_KIN"/>
    <property type="match status" value="1"/>
</dbReference>
<comment type="caution">
    <text evidence="13">The sequence shown here is derived from an EMBL/GenBank/DDBJ whole genome shotgun (WGS) entry which is preliminary data.</text>
</comment>
<dbReference type="SMART" id="SM00387">
    <property type="entry name" value="HATPase_c"/>
    <property type="match status" value="1"/>
</dbReference>
<protein>
    <recommendedName>
        <fullName evidence="2">histidine kinase</fullName>
        <ecNumber evidence="2">2.7.13.3</ecNumber>
    </recommendedName>
</protein>
<feature type="domain" description="PAS" evidence="11">
    <location>
        <begin position="39"/>
        <end position="102"/>
    </location>
</feature>
<dbReference type="InterPro" id="IPR005467">
    <property type="entry name" value="His_kinase_dom"/>
</dbReference>
<accession>A0A917M5A3</accession>
<dbReference type="InterPro" id="IPR003661">
    <property type="entry name" value="HisK_dim/P_dom"/>
</dbReference>
<dbReference type="SUPFAM" id="SSF55874">
    <property type="entry name" value="ATPase domain of HSP90 chaperone/DNA topoisomerase II/histidine kinase"/>
    <property type="match status" value="1"/>
</dbReference>
<dbReference type="InterPro" id="IPR000700">
    <property type="entry name" value="PAS-assoc_C"/>
</dbReference>
<dbReference type="InterPro" id="IPR004358">
    <property type="entry name" value="Sig_transdc_His_kin-like_C"/>
</dbReference>
<reference evidence="13" key="2">
    <citation type="submission" date="2020-09" db="EMBL/GenBank/DDBJ databases">
        <authorList>
            <person name="Sun Q."/>
            <person name="Zhou Y."/>
        </authorList>
    </citation>
    <scope>NUCLEOTIDE SEQUENCE</scope>
    <source>
        <strain evidence="13">CGMCC 1.12754</strain>
    </source>
</reference>
<evidence type="ECO:0000256" key="1">
    <source>
        <dbReference type="ARBA" id="ARBA00000085"/>
    </source>
</evidence>
<dbReference type="SUPFAM" id="SSF55785">
    <property type="entry name" value="PYP-like sensor domain (PAS domain)"/>
    <property type="match status" value="1"/>
</dbReference>
<evidence type="ECO:0000256" key="4">
    <source>
        <dbReference type="ARBA" id="ARBA00022679"/>
    </source>
</evidence>
<dbReference type="InterPro" id="IPR036097">
    <property type="entry name" value="HisK_dim/P_sf"/>
</dbReference>
<evidence type="ECO:0000256" key="9">
    <source>
        <dbReference type="ARBA" id="ARBA00023012"/>
    </source>
</evidence>